<dbReference type="Proteomes" id="UP001144341">
    <property type="component" value="Unassembled WGS sequence"/>
</dbReference>
<accession>A0ABT4KT36</accession>
<dbReference type="PANTHER" id="PTHR36966">
    <property type="entry name" value="REP-ASSOCIATED TYROSINE TRANSPOSASE"/>
    <property type="match status" value="1"/>
</dbReference>
<reference evidence="2" key="1">
    <citation type="submission" date="2022-12" db="EMBL/GenBank/DDBJ databases">
        <title>Genome sequence of SJ11.</title>
        <authorList>
            <person name="Woo H."/>
        </authorList>
    </citation>
    <scope>NUCLEOTIDE SEQUENCE</scope>
    <source>
        <strain evidence="2">SJ11</strain>
    </source>
</reference>
<protein>
    <submittedName>
        <fullName evidence="2">Transposase</fullName>
    </submittedName>
</protein>
<evidence type="ECO:0000313" key="2">
    <source>
        <dbReference type="EMBL" id="MCZ4221950.1"/>
    </source>
</evidence>
<proteinExistence type="predicted"/>
<feature type="domain" description="Transposase IS200-like" evidence="1">
    <location>
        <begin position="22"/>
        <end position="172"/>
    </location>
</feature>
<dbReference type="SUPFAM" id="SSF143422">
    <property type="entry name" value="Transposase IS200-like"/>
    <property type="match status" value="1"/>
</dbReference>
<dbReference type="InterPro" id="IPR052715">
    <property type="entry name" value="RAYT_transposase"/>
</dbReference>
<dbReference type="PANTHER" id="PTHR36966:SF1">
    <property type="entry name" value="REP-ASSOCIATED TYROSINE TRANSPOSASE"/>
    <property type="match status" value="1"/>
</dbReference>
<dbReference type="InterPro" id="IPR002686">
    <property type="entry name" value="Transposase_17"/>
</dbReference>
<dbReference type="RefSeq" id="WP_269413781.1">
    <property type="nucleotide sequence ID" value="NZ_JAPWGL010000001.1"/>
</dbReference>
<gene>
    <name evidence="2" type="ORF">O0931_01415</name>
</gene>
<evidence type="ECO:0000313" key="3">
    <source>
        <dbReference type="Proteomes" id="UP001144341"/>
    </source>
</evidence>
<comment type="caution">
    <text evidence="2">The sequence shown here is derived from an EMBL/GenBank/DDBJ whole genome shotgun (WGS) entry which is preliminary data.</text>
</comment>
<dbReference type="SMART" id="SM01321">
    <property type="entry name" value="Y1_Tnp"/>
    <property type="match status" value="1"/>
</dbReference>
<organism evidence="2 3">
    <name type="scientific">Pedobacter rhodius</name>
    <dbReference type="NCBI Taxonomy" id="3004098"/>
    <lineage>
        <taxon>Bacteria</taxon>
        <taxon>Pseudomonadati</taxon>
        <taxon>Bacteroidota</taxon>
        <taxon>Sphingobacteriia</taxon>
        <taxon>Sphingobacteriales</taxon>
        <taxon>Sphingobacteriaceae</taxon>
        <taxon>Pedobacter</taxon>
    </lineage>
</organism>
<sequence length="185" mass="21416">MNEKYENKYRISSARCQNWDYASEGAYFITICTKDRQHYFGEVANGRMLLSNIGIVANLMWYEIKNHNKNVELGEFIVMPNHVHGILILNNLDKVETGHTLSLPSTEKTIGQQRFQNQGKNTISSIVGSYKSAVTKHCNRLDFEFAWQSRFHDHIIRNSASFSNISNYIITNAANWNTDKFHEHI</sequence>
<evidence type="ECO:0000259" key="1">
    <source>
        <dbReference type="SMART" id="SM01321"/>
    </source>
</evidence>
<dbReference type="Gene3D" id="3.30.70.1290">
    <property type="entry name" value="Transposase IS200-like"/>
    <property type="match status" value="1"/>
</dbReference>
<dbReference type="EMBL" id="JAPWGL010000001">
    <property type="protein sequence ID" value="MCZ4221950.1"/>
    <property type="molecule type" value="Genomic_DNA"/>
</dbReference>
<dbReference type="InterPro" id="IPR036515">
    <property type="entry name" value="Transposase_17_sf"/>
</dbReference>
<keyword evidence="3" id="KW-1185">Reference proteome</keyword>
<name>A0ABT4KT36_9SPHI</name>